<feature type="region of interest" description="Disordered" evidence="7">
    <location>
        <begin position="28"/>
        <end position="104"/>
    </location>
</feature>
<dbReference type="SUPFAM" id="SSF53098">
    <property type="entry name" value="Ribonuclease H-like"/>
    <property type="match status" value="1"/>
</dbReference>
<evidence type="ECO:0000259" key="8">
    <source>
        <dbReference type="SMART" id="SM00479"/>
    </source>
</evidence>
<comment type="similarity">
    <text evidence="2">Belongs to the REXO1/REXO3 family.</text>
</comment>
<evidence type="ECO:0000313" key="10">
    <source>
        <dbReference type="Proteomes" id="UP000279259"/>
    </source>
</evidence>
<name>A0A427YH26_9TREE</name>
<dbReference type="AlphaFoldDB" id="A0A427YH26"/>
<dbReference type="GO" id="GO:0004527">
    <property type="term" value="F:exonuclease activity"/>
    <property type="evidence" value="ECO:0007669"/>
    <property type="project" value="UniProtKB-KW"/>
</dbReference>
<dbReference type="OrthoDB" id="8191639at2759"/>
<dbReference type="Proteomes" id="UP000279259">
    <property type="component" value="Unassembled WGS sequence"/>
</dbReference>
<dbReference type="InterPro" id="IPR036397">
    <property type="entry name" value="RNaseH_sf"/>
</dbReference>
<evidence type="ECO:0000256" key="1">
    <source>
        <dbReference type="ARBA" id="ARBA00004123"/>
    </source>
</evidence>
<keyword evidence="5 9" id="KW-0269">Exonuclease</keyword>
<organism evidence="9 10">
    <name type="scientific">Saitozyma podzolica</name>
    <dbReference type="NCBI Taxonomy" id="1890683"/>
    <lineage>
        <taxon>Eukaryota</taxon>
        <taxon>Fungi</taxon>
        <taxon>Dikarya</taxon>
        <taxon>Basidiomycota</taxon>
        <taxon>Agaricomycotina</taxon>
        <taxon>Tremellomycetes</taxon>
        <taxon>Tremellales</taxon>
        <taxon>Trimorphomycetaceae</taxon>
        <taxon>Saitozyma</taxon>
    </lineage>
</organism>
<comment type="caution">
    <text evidence="9">The sequence shown here is derived from an EMBL/GenBank/DDBJ whole genome shotgun (WGS) entry which is preliminary data.</text>
</comment>
<dbReference type="SMART" id="SM00479">
    <property type="entry name" value="EXOIII"/>
    <property type="match status" value="1"/>
</dbReference>
<evidence type="ECO:0000256" key="3">
    <source>
        <dbReference type="ARBA" id="ARBA00022722"/>
    </source>
</evidence>
<dbReference type="PANTHER" id="PTHR12801:SF115">
    <property type="entry name" value="FI18136P1-RELATED"/>
    <property type="match status" value="1"/>
</dbReference>
<keyword evidence="10" id="KW-1185">Reference proteome</keyword>
<sequence length="508" mass="55512">MFRNLGLFAADPCPDESCHRPNCLFLHGGPSRGSVPSSRNGVSSTKSASAAAHASGVSGIKRRAEVHAQDSMKRTKENGRALPTPASSTRQGAPSIPTNIKLSPQPWADRQKALQTLYTQFTKLYAQISTTHPDLASQSALSQESEISSSSPTLSAYKTAIHHSAVSISRRPPPDSVPHPSIGTVRESREAHLAAEKAAAGRLTRDKVSRYCLPLDDFVDWGYPDPKDQTLVQGGGEDPDGEGSTQTCDRCKVPFVVSSENLQARFGECRYHYGRTAPARVEGRRKWIYSCCGKERGEAGCEDGVHVFSHKEDGADAMLAKRQGFRTVNQVAEEVGSEKIARGAFVEVVGMDCEMIYTTAGLSLGRLTIIDEEGNTLLDEIVRQRVPVLDVNTRFSGLTKTELDGAVMELTAVRAAACMWIGPETIIAGHGLENDLRAMRLLHDKVIDTAILFPHDKGRPYRRALRDLVKEKLGYFIQDRTADFGHSSAEDAKATLEVLKWKVRDDAE</sequence>
<feature type="domain" description="Exonuclease" evidence="8">
    <location>
        <begin position="347"/>
        <end position="508"/>
    </location>
</feature>
<dbReference type="GO" id="GO:0005634">
    <property type="term" value="C:nucleus"/>
    <property type="evidence" value="ECO:0007669"/>
    <property type="project" value="UniProtKB-SubCell"/>
</dbReference>
<gene>
    <name evidence="9" type="primary">REX3</name>
    <name evidence="9" type="ORF">EHS25_001056</name>
</gene>
<dbReference type="Gene3D" id="3.30.420.10">
    <property type="entry name" value="Ribonuclease H-like superfamily/Ribonuclease H"/>
    <property type="match status" value="1"/>
</dbReference>
<feature type="compositionally biased region" description="Low complexity" evidence="7">
    <location>
        <begin position="28"/>
        <end position="55"/>
    </location>
</feature>
<evidence type="ECO:0000256" key="6">
    <source>
        <dbReference type="ARBA" id="ARBA00023242"/>
    </source>
</evidence>
<dbReference type="STRING" id="1890683.A0A427YH26"/>
<dbReference type="InterPro" id="IPR013520">
    <property type="entry name" value="Ribonucl_H"/>
</dbReference>
<keyword evidence="6" id="KW-0539">Nucleus</keyword>
<dbReference type="EMBL" id="RSCD01000010">
    <property type="protein sequence ID" value="RSH90451.1"/>
    <property type="molecule type" value="Genomic_DNA"/>
</dbReference>
<dbReference type="PANTHER" id="PTHR12801">
    <property type="entry name" value="RNA EXONUCLEASE REXO1 / RECO3 FAMILY MEMBER-RELATED"/>
    <property type="match status" value="1"/>
</dbReference>
<dbReference type="GO" id="GO:0010629">
    <property type="term" value="P:negative regulation of gene expression"/>
    <property type="evidence" value="ECO:0007669"/>
    <property type="project" value="UniProtKB-ARBA"/>
</dbReference>
<dbReference type="InterPro" id="IPR034922">
    <property type="entry name" value="REX1-like_exo"/>
</dbReference>
<evidence type="ECO:0000256" key="7">
    <source>
        <dbReference type="SAM" id="MobiDB-lite"/>
    </source>
</evidence>
<feature type="compositionally biased region" description="Polar residues" evidence="7">
    <location>
        <begin position="85"/>
        <end position="102"/>
    </location>
</feature>
<evidence type="ECO:0000256" key="2">
    <source>
        <dbReference type="ARBA" id="ARBA00006357"/>
    </source>
</evidence>
<keyword evidence="3" id="KW-0540">Nuclease</keyword>
<evidence type="ECO:0000256" key="4">
    <source>
        <dbReference type="ARBA" id="ARBA00022801"/>
    </source>
</evidence>
<feature type="compositionally biased region" description="Basic and acidic residues" evidence="7">
    <location>
        <begin position="62"/>
        <end position="79"/>
    </location>
</feature>
<protein>
    <submittedName>
        <fullName evidence="9">RNA exonuclease 3</fullName>
    </submittedName>
</protein>
<feature type="region of interest" description="Disordered" evidence="7">
    <location>
        <begin position="164"/>
        <end position="187"/>
    </location>
</feature>
<dbReference type="InterPro" id="IPR047021">
    <property type="entry name" value="REXO1/3/4-like"/>
</dbReference>
<accession>A0A427YH26</accession>
<dbReference type="FunFam" id="3.30.420.10:FF:000031">
    <property type="entry name" value="RNA exonuclease 1"/>
    <property type="match status" value="1"/>
</dbReference>
<evidence type="ECO:0000256" key="5">
    <source>
        <dbReference type="ARBA" id="ARBA00022839"/>
    </source>
</evidence>
<keyword evidence="4" id="KW-0378">Hydrolase</keyword>
<comment type="subcellular location">
    <subcellularLocation>
        <location evidence="1">Nucleus</location>
    </subcellularLocation>
</comment>
<dbReference type="GO" id="GO:0003676">
    <property type="term" value="F:nucleic acid binding"/>
    <property type="evidence" value="ECO:0007669"/>
    <property type="project" value="InterPro"/>
</dbReference>
<reference evidence="9 10" key="1">
    <citation type="submission" date="2018-11" db="EMBL/GenBank/DDBJ databases">
        <title>Genome sequence of Saitozyma podzolica DSM 27192.</title>
        <authorList>
            <person name="Aliyu H."/>
            <person name="Gorte O."/>
            <person name="Ochsenreither K."/>
        </authorList>
    </citation>
    <scope>NUCLEOTIDE SEQUENCE [LARGE SCALE GENOMIC DNA]</scope>
    <source>
        <strain evidence="9 10">DSM 27192</strain>
    </source>
</reference>
<evidence type="ECO:0000313" key="9">
    <source>
        <dbReference type="EMBL" id="RSH90451.1"/>
    </source>
</evidence>
<dbReference type="InterPro" id="IPR012337">
    <property type="entry name" value="RNaseH-like_sf"/>
</dbReference>
<dbReference type="CDD" id="cd06145">
    <property type="entry name" value="REX1_like"/>
    <property type="match status" value="1"/>
</dbReference>
<proteinExistence type="inferred from homology"/>